<evidence type="ECO:0000313" key="3">
    <source>
        <dbReference type="Proteomes" id="UP000078561"/>
    </source>
</evidence>
<organism evidence="2">
    <name type="scientific">Absidia glauca</name>
    <name type="common">Pin mould</name>
    <dbReference type="NCBI Taxonomy" id="4829"/>
    <lineage>
        <taxon>Eukaryota</taxon>
        <taxon>Fungi</taxon>
        <taxon>Fungi incertae sedis</taxon>
        <taxon>Mucoromycota</taxon>
        <taxon>Mucoromycotina</taxon>
        <taxon>Mucoromycetes</taxon>
        <taxon>Mucorales</taxon>
        <taxon>Cunninghamellaceae</taxon>
        <taxon>Absidia</taxon>
    </lineage>
</organism>
<name>A0A163JHZ9_ABSGL</name>
<dbReference type="InterPro" id="IPR051604">
    <property type="entry name" value="Ergot_Alk_Oxidoreductase"/>
</dbReference>
<dbReference type="PANTHER" id="PTHR43162">
    <property type="match status" value="1"/>
</dbReference>
<sequence length="300" mass="32653">MSSTTTERVFIIGGTGNTGTVAVRDLLAKKVPVTLYARNPEKVASLFSTTADDESALKVVQGDLQDLAPLKKALAGHTRLLLVVNDFENMVQIKTDVAEAAYGAGIKQIVDISSLTVTDAWRSSYIGTIHLESEQVLLAAAKAHGTNVVTLRPTRFLSNMLRHDRPGPTSFTDNADPDAPQGWISPNDIGAVAAVILSDDVKKHRNAAYTMVGDVITAKQRAEIFTRVLGRPIAYHQLTVLERYNALAAHLSFFPFTALYDLASMRDHSPLVSRGLVILLGRNPETFEEYVKANKQALTL</sequence>
<dbReference type="OMA" id="MGRWHHE"/>
<dbReference type="OrthoDB" id="10254221at2759"/>
<dbReference type="Pfam" id="PF05368">
    <property type="entry name" value="NmrA"/>
    <property type="match status" value="1"/>
</dbReference>
<gene>
    <name evidence="2" type="primary">ABSGL_05129.1 scaffold 6524</name>
</gene>
<evidence type="ECO:0000259" key="1">
    <source>
        <dbReference type="Pfam" id="PF05368"/>
    </source>
</evidence>
<keyword evidence="3" id="KW-1185">Reference proteome</keyword>
<dbReference type="InParanoid" id="A0A163JHZ9"/>
<dbReference type="Gene3D" id="3.40.50.720">
    <property type="entry name" value="NAD(P)-binding Rossmann-like Domain"/>
    <property type="match status" value="1"/>
</dbReference>
<dbReference type="PANTHER" id="PTHR43162:SF1">
    <property type="entry name" value="PRESTALK A DIFFERENTIATION PROTEIN A"/>
    <property type="match status" value="1"/>
</dbReference>
<dbReference type="EMBL" id="LT552789">
    <property type="protein sequence ID" value="SAL99502.1"/>
    <property type="molecule type" value="Genomic_DNA"/>
</dbReference>
<proteinExistence type="predicted"/>
<accession>A0A163JHZ9</accession>
<dbReference type="STRING" id="4829.A0A163JHZ9"/>
<protein>
    <recommendedName>
        <fullName evidence="1">NmrA-like domain-containing protein</fullName>
    </recommendedName>
</protein>
<feature type="domain" description="NmrA-like" evidence="1">
    <location>
        <begin position="6"/>
        <end position="265"/>
    </location>
</feature>
<dbReference type="InterPro" id="IPR008030">
    <property type="entry name" value="NmrA-like"/>
</dbReference>
<dbReference type="InterPro" id="IPR036291">
    <property type="entry name" value="NAD(P)-bd_dom_sf"/>
</dbReference>
<reference evidence="2" key="1">
    <citation type="submission" date="2016-04" db="EMBL/GenBank/DDBJ databases">
        <authorList>
            <person name="Evans L.H."/>
            <person name="Alamgir A."/>
            <person name="Owens N."/>
            <person name="Weber N.D."/>
            <person name="Virtaneva K."/>
            <person name="Barbian K."/>
            <person name="Babar A."/>
            <person name="Rosenke K."/>
        </authorList>
    </citation>
    <scope>NUCLEOTIDE SEQUENCE [LARGE SCALE GENOMIC DNA]</scope>
    <source>
        <strain evidence="2">CBS 101.48</strain>
    </source>
</reference>
<dbReference type="Gene3D" id="3.90.25.10">
    <property type="entry name" value="UDP-galactose 4-epimerase, domain 1"/>
    <property type="match status" value="1"/>
</dbReference>
<dbReference type="Proteomes" id="UP000078561">
    <property type="component" value="Unassembled WGS sequence"/>
</dbReference>
<dbReference type="SUPFAM" id="SSF51735">
    <property type="entry name" value="NAD(P)-binding Rossmann-fold domains"/>
    <property type="match status" value="1"/>
</dbReference>
<evidence type="ECO:0000313" key="2">
    <source>
        <dbReference type="EMBL" id="SAL99502.1"/>
    </source>
</evidence>
<dbReference type="AlphaFoldDB" id="A0A163JHZ9"/>